<sequence length="231" mass="26618">MSTTNLDLLTKSHRAISAKRRAKQNQVKEVVFDDNARREFLTGFHKRKLAKAEAARAKAKEKDKQDRLELRREKRRLLREQAHENASQVEKAYGADSVEQDDEWHGIADSSQQDELARDEEYENEEILATVTVVEDFDPDTLIHGPSRPESSSEPRPFHSDHDIRTPRSQPTSRSTKKKMKSTKIRYETKDARKREQVKQRARRTEKAERAGGKASRKPSRGTKGKSGSKR</sequence>
<accession>A0A9P6EI05</accession>
<feature type="compositionally biased region" description="Basic and acidic residues" evidence="5">
    <location>
        <begin position="56"/>
        <end position="83"/>
    </location>
</feature>
<dbReference type="Proteomes" id="UP000807306">
    <property type="component" value="Unassembled WGS sequence"/>
</dbReference>
<dbReference type="GO" id="GO:0005730">
    <property type="term" value="C:nucleolus"/>
    <property type="evidence" value="ECO:0007669"/>
    <property type="project" value="UniProtKB-SubCell"/>
</dbReference>
<proteinExistence type="inferred from homology"/>
<feature type="region of interest" description="Disordered" evidence="5">
    <location>
        <begin position="56"/>
        <end position="231"/>
    </location>
</feature>
<keyword evidence="3" id="KW-0175">Coiled coil</keyword>
<dbReference type="Pfam" id="PF09805">
    <property type="entry name" value="Nop25"/>
    <property type="match status" value="1"/>
</dbReference>
<feature type="compositionally biased region" description="Basic residues" evidence="5">
    <location>
        <begin position="215"/>
        <end position="231"/>
    </location>
</feature>
<comment type="similarity">
    <text evidence="2">Belongs to the RRP17 family.</text>
</comment>
<evidence type="ECO:0000256" key="2">
    <source>
        <dbReference type="ARBA" id="ARBA00007175"/>
    </source>
</evidence>
<evidence type="ECO:0000256" key="1">
    <source>
        <dbReference type="ARBA" id="ARBA00004604"/>
    </source>
</evidence>
<dbReference type="PANTHER" id="PTHR14577">
    <property type="entry name" value="NUCLEOLAR PROTEIN 12"/>
    <property type="match status" value="1"/>
</dbReference>
<dbReference type="PANTHER" id="PTHR14577:SF0">
    <property type="entry name" value="NUCLEOLAR PROTEIN 12"/>
    <property type="match status" value="1"/>
</dbReference>
<gene>
    <name evidence="6" type="ORF">CPB83DRAFT_852662</name>
</gene>
<dbReference type="GO" id="GO:0019843">
    <property type="term" value="F:rRNA binding"/>
    <property type="evidence" value="ECO:0007669"/>
    <property type="project" value="TreeGrafter"/>
</dbReference>
<evidence type="ECO:0000256" key="5">
    <source>
        <dbReference type="SAM" id="MobiDB-lite"/>
    </source>
</evidence>
<comment type="subcellular location">
    <subcellularLocation>
        <location evidence="1">Nucleus</location>
        <location evidence="1">Nucleolus</location>
    </subcellularLocation>
</comment>
<protein>
    <submittedName>
        <fullName evidence="6">Nucleolar protein 12-domain-containing protein</fullName>
    </submittedName>
</protein>
<name>A0A9P6EI05_9AGAR</name>
<evidence type="ECO:0000256" key="4">
    <source>
        <dbReference type="ARBA" id="ARBA00023242"/>
    </source>
</evidence>
<dbReference type="OrthoDB" id="551633at2759"/>
<comment type="caution">
    <text evidence="6">The sequence shown here is derived from an EMBL/GenBank/DDBJ whole genome shotgun (WGS) entry which is preliminary data.</text>
</comment>
<evidence type="ECO:0000313" key="6">
    <source>
        <dbReference type="EMBL" id="KAF9529425.1"/>
    </source>
</evidence>
<feature type="compositionally biased region" description="Basic and acidic residues" evidence="5">
    <location>
        <begin position="185"/>
        <end position="212"/>
    </location>
</feature>
<organism evidence="6 7">
    <name type="scientific">Crepidotus variabilis</name>
    <dbReference type="NCBI Taxonomy" id="179855"/>
    <lineage>
        <taxon>Eukaryota</taxon>
        <taxon>Fungi</taxon>
        <taxon>Dikarya</taxon>
        <taxon>Basidiomycota</taxon>
        <taxon>Agaricomycotina</taxon>
        <taxon>Agaricomycetes</taxon>
        <taxon>Agaricomycetidae</taxon>
        <taxon>Agaricales</taxon>
        <taxon>Agaricineae</taxon>
        <taxon>Crepidotaceae</taxon>
        <taxon>Crepidotus</taxon>
    </lineage>
</organism>
<dbReference type="InterPro" id="IPR019186">
    <property type="entry name" value="Nucleolar_protein_12"/>
</dbReference>
<evidence type="ECO:0000256" key="3">
    <source>
        <dbReference type="ARBA" id="ARBA00023054"/>
    </source>
</evidence>
<dbReference type="AlphaFoldDB" id="A0A9P6EI05"/>
<evidence type="ECO:0000313" key="7">
    <source>
        <dbReference type="Proteomes" id="UP000807306"/>
    </source>
</evidence>
<reference evidence="6" key="1">
    <citation type="submission" date="2020-11" db="EMBL/GenBank/DDBJ databases">
        <authorList>
            <consortium name="DOE Joint Genome Institute"/>
            <person name="Ahrendt S."/>
            <person name="Riley R."/>
            <person name="Andreopoulos W."/>
            <person name="Labutti K."/>
            <person name="Pangilinan J."/>
            <person name="Ruiz-Duenas F.J."/>
            <person name="Barrasa J.M."/>
            <person name="Sanchez-Garcia M."/>
            <person name="Camarero S."/>
            <person name="Miyauchi S."/>
            <person name="Serrano A."/>
            <person name="Linde D."/>
            <person name="Babiker R."/>
            <person name="Drula E."/>
            <person name="Ayuso-Fernandez I."/>
            <person name="Pacheco R."/>
            <person name="Padilla G."/>
            <person name="Ferreira P."/>
            <person name="Barriuso J."/>
            <person name="Kellner H."/>
            <person name="Castanera R."/>
            <person name="Alfaro M."/>
            <person name="Ramirez L."/>
            <person name="Pisabarro A.G."/>
            <person name="Kuo A."/>
            <person name="Tritt A."/>
            <person name="Lipzen A."/>
            <person name="He G."/>
            <person name="Yan M."/>
            <person name="Ng V."/>
            <person name="Cullen D."/>
            <person name="Martin F."/>
            <person name="Rosso M.-N."/>
            <person name="Henrissat B."/>
            <person name="Hibbett D."/>
            <person name="Martinez A.T."/>
            <person name="Grigoriev I.V."/>
        </authorList>
    </citation>
    <scope>NUCLEOTIDE SEQUENCE</scope>
    <source>
        <strain evidence="6">CBS 506.95</strain>
    </source>
</reference>
<keyword evidence="7" id="KW-1185">Reference proteome</keyword>
<dbReference type="EMBL" id="MU157846">
    <property type="protein sequence ID" value="KAF9529425.1"/>
    <property type="molecule type" value="Genomic_DNA"/>
</dbReference>
<feature type="compositionally biased region" description="Basic residues" evidence="5">
    <location>
        <begin position="175"/>
        <end position="184"/>
    </location>
</feature>
<keyword evidence="4" id="KW-0539">Nucleus</keyword>
<feature type="compositionally biased region" description="Basic and acidic residues" evidence="5">
    <location>
        <begin position="151"/>
        <end position="166"/>
    </location>
</feature>
<feature type="compositionally biased region" description="Acidic residues" evidence="5">
    <location>
        <begin position="117"/>
        <end position="126"/>
    </location>
</feature>